<evidence type="ECO:0000259" key="3">
    <source>
        <dbReference type="Pfam" id="PF05193"/>
    </source>
</evidence>
<evidence type="ECO:0000313" key="5">
    <source>
        <dbReference type="Proteomes" id="UP000249723"/>
    </source>
</evidence>
<reference evidence="5" key="1">
    <citation type="submission" date="2016-10" db="EMBL/GenBank/DDBJ databases">
        <authorList>
            <person name="Jeantristanb JTB J.-T."/>
            <person name="Ricardo R."/>
        </authorList>
    </citation>
    <scope>NUCLEOTIDE SEQUENCE [LARGE SCALE GENOMIC DNA]</scope>
</reference>
<dbReference type="AlphaFoldDB" id="A0A2X0KUH4"/>
<keyword evidence="5" id="KW-1185">Reference proteome</keyword>
<feature type="domain" description="Peptidase M16 N-terminal" evidence="2">
    <location>
        <begin position="109"/>
        <end position="185"/>
    </location>
</feature>
<dbReference type="FunFam" id="3.30.830.10:FF:000015">
    <property type="entry name" value="Putative zinc metalloprotease"/>
    <property type="match status" value="1"/>
</dbReference>
<protein>
    <submittedName>
        <fullName evidence="4">BZ3500_MvSof-1268-A1-R1_Chr1-3g02326 protein</fullName>
    </submittedName>
</protein>
<accession>A0A2X0KUH4</accession>
<evidence type="ECO:0000256" key="1">
    <source>
        <dbReference type="SAM" id="MobiDB-lite"/>
    </source>
</evidence>
<dbReference type="PANTHER" id="PTHR43016">
    <property type="entry name" value="PRESEQUENCE PROTEASE"/>
    <property type="match status" value="1"/>
</dbReference>
<dbReference type="SUPFAM" id="SSF63411">
    <property type="entry name" value="LuxS/MPP-like metallohydrolase"/>
    <property type="match status" value="4"/>
</dbReference>
<dbReference type="Proteomes" id="UP000249723">
    <property type="component" value="Unassembled WGS sequence"/>
</dbReference>
<feature type="compositionally biased region" description="Low complexity" evidence="1">
    <location>
        <begin position="1085"/>
        <end position="1101"/>
    </location>
</feature>
<name>A0A2X0KUH4_9BASI</name>
<organism evidence="4 5">
    <name type="scientific">Microbotryum saponariae</name>
    <dbReference type="NCBI Taxonomy" id="289078"/>
    <lineage>
        <taxon>Eukaryota</taxon>
        <taxon>Fungi</taxon>
        <taxon>Dikarya</taxon>
        <taxon>Basidiomycota</taxon>
        <taxon>Pucciniomycotina</taxon>
        <taxon>Microbotryomycetes</taxon>
        <taxon>Microbotryales</taxon>
        <taxon>Microbotryaceae</taxon>
        <taxon>Microbotryum</taxon>
    </lineage>
</organism>
<evidence type="ECO:0000313" key="4">
    <source>
        <dbReference type="EMBL" id="SCZ90863.1"/>
    </source>
</evidence>
<dbReference type="Gene3D" id="3.30.830.10">
    <property type="entry name" value="Metalloenzyme, LuxS/M16 peptidase-like"/>
    <property type="match status" value="4"/>
</dbReference>
<dbReference type="Pfam" id="PF05193">
    <property type="entry name" value="Peptidase_M16_C"/>
    <property type="match status" value="1"/>
</dbReference>
<feature type="region of interest" description="Disordered" evidence="1">
    <location>
        <begin position="1074"/>
        <end position="1101"/>
    </location>
</feature>
<feature type="domain" description="Peptidase M16 C-terminal" evidence="3">
    <location>
        <begin position="246"/>
        <end position="439"/>
    </location>
</feature>
<gene>
    <name evidence="4" type="ORF">BZ3500_MVSOF-1268-A1-R1_CHR1-3G02326</name>
</gene>
<dbReference type="InterPro" id="IPR007863">
    <property type="entry name" value="Peptidase_M16_C"/>
</dbReference>
<proteinExistence type="predicted"/>
<feature type="region of interest" description="Disordered" evidence="1">
    <location>
        <begin position="1"/>
        <end position="20"/>
    </location>
</feature>
<dbReference type="FunFam" id="3.30.830.10:FF:000031">
    <property type="entry name" value="Putative zinc metalloprotease"/>
    <property type="match status" value="1"/>
</dbReference>
<dbReference type="InterPro" id="IPR011249">
    <property type="entry name" value="Metalloenz_LuxS/M16"/>
</dbReference>
<sequence>MASSPPTVPHSLPNGANGGDRSIRADALKGDFQLLVEHHLEFAQDVRVVKWISQSTGLKVVWCDVEGTPGKWRDWMVVVVGADWVCALGETGPLVQGYFATITEIFDDTGRPHTLEHLIFMGSEQYPYKGILDTLANRSFAQGTNAWTDTSNTTYTVGTAGQQGFLSITPPFLDHILYPTMTDAAFVTEVHHLNPKGEDSGVVFSEMQGRENGSGDLMQLRLQRCLYDKLNALRSETGGLMEALRKLNVQDIREYHAGAYQPQNVTLIVVGRSLKPENLLSTLEREVLPTIVKHGQAQGPRPPGWRRPFVESTTAQNPPQIPAQGLTETVKFPEQDESVGEIMLSWIGVRANDFVHDLALEVLGEYLTDSPVSPLYKQFVEVDEPACTDISFYASTEDPTILTVYLSAVPAELLKTLDATFKAFLKTLCEGDVDMERMKSVLKRQKLQLLESIETNAADMLSTNILADAIFGPEDGSELGKSMDTMTYYRQLEGWSSAQWIALLEKYYVNAPNVTIIGRPSAALADQLAKEEKQRVAATVKRLGPEGLAELGKKLETAQAENDRPIPSDIISNFKVPDVEGIDWIKVESARSAGVAKEVGPVSDNQVQKHVDQDGSKVPLFVQYDHINSNFIEVSIVLFITDIPSQDPKHLRSLLPIYLDSFFSLPVTRADGTMLDFEEVVRQLDAETLSYSIDLNSPLQEGVTLRVKVEKGKYATAVAWLGDLLCGSSFSVDRLKVSTTKAIQNLPSEKRDGYEVAYAAYRQLLNDEATSTNVALNLLNRDEALPELLVRLKGEPEKVVEEFEGLRQSLLNPRAMRVQVKGDILAIEDPAATWLKHYRPVEKFSHSELVPVKLSQHALSPLGKEPSKKVVIFGLPSIESSFGFHLAKGPNDWNHADQPALTVARAILNAQEGFLWKSIRGAGLAYGASISQDTESGTISYRIYKSPDTYSAFVAAQELITSIVEKKVEIDALTIESAKSSLAFDTANKESTMNEAANAAFRNVLVGLEEGYGRVALARTKDVTLSDILRVIEKYIAPIFDPSKSIGAVSAHKAKIEEMATSFEKLGYEVEKRTFGNADDDEDGSSCGSEGSASGSESGSE</sequence>
<dbReference type="PANTHER" id="PTHR43016:SF16">
    <property type="entry name" value="METALLOPROTEASE, PUTATIVE (AFU_ORTHOLOGUE AFUA_4G07610)-RELATED"/>
    <property type="match status" value="1"/>
</dbReference>
<dbReference type="OrthoDB" id="4953at2759"/>
<dbReference type="GO" id="GO:0046872">
    <property type="term" value="F:metal ion binding"/>
    <property type="evidence" value="ECO:0007669"/>
    <property type="project" value="InterPro"/>
</dbReference>
<dbReference type="EMBL" id="FMWP01000014">
    <property type="protein sequence ID" value="SCZ90863.1"/>
    <property type="molecule type" value="Genomic_DNA"/>
</dbReference>
<dbReference type="Pfam" id="PF00675">
    <property type="entry name" value="Peptidase_M16"/>
    <property type="match status" value="1"/>
</dbReference>
<evidence type="ECO:0000259" key="2">
    <source>
        <dbReference type="Pfam" id="PF00675"/>
    </source>
</evidence>
<dbReference type="STRING" id="289078.A0A2X0KUH4"/>
<dbReference type="InterPro" id="IPR011765">
    <property type="entry name" value="Pept_M16_N"/>
</dbReference>